<evidence type="ECO:0000313" key="3">
    <source>
        <dbReference type="Proteomes" id="UP001162780"/>
    </source>
</evidence>
<gene>
    <name evidence="2" type="ORF">NM686_010500</name>
    <name evidence="1" type="ORF">NM686_017745</name>
</gene>
<dbReference type="EMBL" id="CP113517">
    <property type="protein sequence ID" value="WAR44198.1"/>
    <property type="molecule type" value="Genomic_DNA"/>
</dbReference>
<organism evidence="1 3">
    <name type="scientific">Methylomonas rapida</name>
    <dbReference type="NCBI Taxonomy" id="2963939"/>
    <lineage>
        <taxon>Bacteria</taxon>
        <taxon>Pseudomonadati</taxon>
        <taxon>Pseudomonadota</taxon>
        <taxon>Gammaproteobacteria</taxon>
        <taxon>Methylococcales</taxon>
        <taxon>Methylococcaceae</taxon>
        <taxon>Methylomonas</taxon>
    </lineage>
</organism>
<dbReference type="RefSeq" id="WP_255187825.1">
    <property type="nucleotide sequence ID" value="NZ_CP113517.1"/>
</dbReference>
<dbReference type="EMBL" id="CP113517">
    <property type="protein sequence ID" value="WAR46915.1"/>
    <property type="molecule type" value="Genomic_DNA"/>
</dbReference>
<name>A0ABY7GJ28_9GAMM</name>
<proteinExistence type="predicted"/>
<sequence length="88" mass="10265">MSETNFDEDKDSENRAASDVPVQRVVMRLRYFNEWRRGADTEQPDPKQVGLDIDFATDKLEQITHVCTSHHETKEQFISRIKQILDSA</sequence>
<accession>A0ABY7GJ28</accession>
<evidence type="ECO:0000313" key="1">
    <source>
        <dbReference type="EMBL" id="WAR44198.1"/>
    </source>
</evidence>
<protein>
    <submittedName>
        <fullName evidence="1">Uncharacterized protein</fullName>
    </submittedName>
</protein>
<reference evidence="1" key="1">
    <citation type="submission" date="2022-11" db="EMBL/GenBank/DDBJ databases">
        <title>Methylomonas rapida sp. nov., Carotenoid-Producing Obligate Methanotrophs with High Growth Characteristics and Biotechnological Potential.</title>
        <authorList>
            <person name="Tikhonova E.N."/>
            <person name="Suleimanov R.Z."/>
            <person name="Miroshnikov K."/>
            <person name="Oshkin I.Y."/>
            <person name="Belova S.E."/>
            <person name="Danilova O.V."/>
            <person name="Ashikhmin A."/>
            <person name="Konopkin A."/>
            <person name="But S.Y."/>
            <person name="Khmelenina V.N."/>
            <person name="Kuznetsov N."/>
            <person name="Pimenov N.V."/>
            <person name="Dedysh S.N."/>
        </authorList>
    </citation>
    <scope>NUCLEOTIDE SEQUENCE</scope>
    <source>
        <strain evidence="1">MP1</strain>
    </source>
</reference>
<evidence type="ECO:0000313" key="2">
    <source>
        <dbReference type="EMBL" id="WAR46915.1"/>
    </source>
</evidence>
<keyword evidence="3" id="KW-1185">Reference proteome</keyword>
<dbReference type="Proteomes" id="UP001162780">
    <property type="component" value="Chromosome"/>
</dbReference>